<name>A0ABT3T9W9_9GAMM</name>
<dbReference type="Proteomes" id="UP001143304">
    <property type="component" value="Unassembled WGS sequence"/>
</dbReference>
<evidence type="ECO:0000256" key="1">
    <source>
        <dbReference type="SAM" id="Phobius"/>
    </source>
</evidence>
<keyword evidence="1" id="KW-0812">Transmembrane</keyword>
<reference evidence="2" key="1">
    <citation type="submission" date="2019-02" db="EMBL/GenBank/DDBJ databases">
        <authorList>
            <person name="Li S.-H."/>
        </authorList>
    </citation>
    <scope>NUCLEOTIDE SEQUENCE</scope>
    <source>
        <strain evidence="2">IMCC11814</strain>
    </source>
</reference>
<organism evidence="2 3">
    <name type="scientific">Candidatus Marimicrobium litorale</name>
    <dbReference type="NCBI Taxonomy" id="2518991"/>
    <lineage>
        <taxon>Bacteria</taxon>
        <taxon>Pseudomonadati</taxon>
        <taxon>Pseudomonadota</taxon>
        <taxon>Gammaproteobacteria</taxon>
        <taxon>Cellvibrionales</taxon>
        <taxon>Halieaceae</taxon>
        <taxon>Marimicrobium</taxon>
    </lineage>
</organism>
<gene>
    <name evidence="2" type="ORF">EYC82_17180</name>
</gene>
<comment type="caution">
    <text evidence="2">The sequence shown here is derived from an EMBL/GenBank/DDBJ whole genome shotgun (WGS) entry which is preliminary data.</text>
</comment>
<proteinExistence type="predicted"/>
<keyword evidence="3" id="KW-1185">Reference proteome</keyword>
<dbReference type="EMBL" id="SHNO01000002">
    <property type="protein sequence ID" value="MCX2979077.1"/>
    <property type="molecule type" value="Genomic_DNA"/>
</dbReference>
<evidence type="ECO:0000313" key="3">
    <source>
        <dbReference type="Proteomes" id="UP001143304"/>
    </source>
</evidence>
<dbReference type="RefSeq" id="WP_279250863.1">
    <property type="nucleotide sequence ID" value="NZ_SHNO01000002.1"/>
</dbReference>
<keyword evidence="1" id="KW-1133">Transmembrane helix</keyword>
<sequence>MKKARALVFSGIAITAILLGLATTYAYGNWVSHPRYWNGTIMRVQENQYALIASILRNSTGDASFSANSIDWRAMFEPTDGHLLIEVKNLGQLKYSNTNDRFERGMKLGSIELDEGWALNIFRYMPPSWNRSYIRWLKQPKRWLEPSFDPITMPFLWFSSIYALALLALGFVVKSRYLEHDVLVVLKRTESKFRQ</sequence>
<evidence type="ECO:0008006" key="4">
    <source>
        <dbReference type="Google" id="ProtNLM"/>
    </source>
</evidence>
<accession>A0ABT3T9W9</accession>
<protein>
    <recommendedName>
        <fullName evidence="4">Cytochrome c-type biogenesis protein CcmF C-terminal domain-containing protein</fullName>
    </recommendedName>
</protein>
<evidence type="ECO:0000313" key="2">
    <source>
        <dbReference type="EMBL" id="MCX2979077.1"/>
    </source>
</evidence>
<keyword evidence="1" id="KW-0472">Membrane</keyword>
<feature type="transmembrane region" description="Helical" evidence="1">
    <location>
        <begin position="155"/>
        <end position="173"/>
    </location>
</feature>